<sequence length="140" mass="15222">MPFFSPQRVYAVLGASNNSAKFGFKITCWYVDHALPVVPINPTASEIVGEKTCPTIQETLKYIQGQYPGNDGLSLSVLTPPSVTKTALDVDLEGVKSIWFQPGSYDEDCIKLVQSKGIELTADGHCILVEGPSIYVQSKL</sequence>
<keyword evidence="5" id="KW-1185">Reference proteome</keyword>
<dbReference type="Proteomes" id="UP000038830">
    <property type="component" value="Unassembled WGS sequence"/>
</dbReference>
<dbReference type="OMA" id="ISVCFVT"/>
<evidence type="ECO:0000313" key="3">
    <source>
        <dbReference type="EMBL" id="ODV73919.1"/>
    </source>
</evidence>
<evidence type="ECO:0000313" key="2">
    <source>
        <dbReference type="EMBL" id="CEP25052.1"/>
    </source>
</evidence>
<dbReference type="RefSeq" id="XP_020070958.1">
    <property type="nucleotide sequence ID" value="XM_020212659.1"/>
</dbReference>
<name>A0A0H5CA42_CYBJN</name>
<reference evidence="2" key="1">
    <citation type="submission" date="2014-12" db="EMBL/GenBank/DDBJ databases">
        <authorList>
            <person name="Jaenicke S."/>
        </authorList>
    </citation>
    <scope>NUCLEOTIDE SEQUENCE [LARGE SCALE GENOMIC DNA]</scope>
    <source>
        <strain evidence="2">CBS1600</strain>
    </source>
</reference>
<dbReference type="SUPFAM" id="SSF51735">
    <property type="entry name" value="NAD(P)-binding Rossmann-fold domains"/>
    <property type="match status" value="1"/>
</dbReference>
<dbReference type="Pfam" id="PF13380">
    <property type="entry name" value="CoA_binding_2"/>
    <property type="match status" value="1"/>
</dbReference>
<proteinExistence type="predicted"/>
<dbReference type="Proteomes" id="UP000094389">
    <property type="component" value="Unassembled WGS sequence"/>
</dbReference>
<evidence type="ECO:0000259" key="1">
    <source>
        <dbReference type="Pfam" id="PF13380"/>
    </source>
</evidence>
<reference evidence="4" key="2">
    <citation type="journal article" date="2015" name="J. Biotechnol.">
        <title>The structure of the Cyberlindnera jadinii genome and its relation to Candida utilis analyzed by the occurrence of single nucleotide polymorphisms.</title>
        <authorList>
            <person name="Rupp O."/>
            <person name="Brinkrolf K."/>
            <person name="Buerth C."/>
            <person name="Kunigo M."/>
            <person name="Schneider J."/>
            <person name="Jaenicke S."/>
            <person name="Goesmann A."/>
            <person name="Puehler A."/>
            <person name="Jaeger K.-E."/>
            <person name="Ernst J.F."/>
        </authorList>
    </citation>
    <scope>NUCLEOTIDE SEQUENCE [LARGE SCALE GENOMIC DNA]</scope>
    <source>
        <strain evidence="4">ATCC 18201 / CBS 1600 / BCRC 20928 / JCM 3617 / NBRC 0987 / NRRL Y-1542</strain>
    </source>
</reference>
<feature type="domain" description="CoA-binding" evidence="1">
    <location>
        <begin position="8"/>
        <end position="131"/>
    </location>
</feature>
<dbReference type="EMBL" id="CDQK01000007">
    <property type="protein sequence ID" value="CEP25052.1"/>
    <property type="molecule type" value="Genomic_DNA"/>
</dbReference>
<protein>
    <submittedName>
        <fullName evidence="3">NAD(P)-binding protein</fullName>
    </submittedName>
</protein>
<evidence type="ECO:0000313" key="4">
    <source>
        <dbReference type="Proteomes" id="UP000038830"/>
    </source>
</evidence>
<dbReference type="OrthoDB" id="5138418at2759"/>
<accession>A0A0H5CA42</accession>
<dbReference type="InterPro" id="IPR036291">
    <property type="entry name" value="NAD(P)-bd_dom_sf"/>
</dbReference>
<dbReference type="EMBL" id="KV453929">
    <property type="protein sequence ID" value="ODV73919.1"/>
    <property type="molecule type" value="Genomic_DNA"/>
</dbReference>
<dbReference type="PANTHER" id="PTHR33303">
    <property type="entry name" value="CYTOPLASMIC PROTEIN-RELATED"/>
    <property type="match status" value="1"/>
</dbReference>
<dbReference type="InterPro" id="IPR003781">
    <property type="entry name" value="CoA-bd"/>
</dbReference>
<dbReference type="GeneID" id="30987055"/>
<accession>A0A1E4S333</accession>
<evidence type="ECO:0000313" key="5">
    <source>
        <dbReference type="Proteomes" id="UP000094389"/>
    </source>
</evidence>
<reference evidence="3 5" key="3">
    <citation type="journal article" date="2016" name="Proc. Natl. Acad. Sci. U.S.A.">
        <title>Comparative genomics of biotechnologically important yeasts.</title>
        <authorList>
            <person name="Riley R."/>
            <person name="Haridas S."/>
            <person name="Wolfe K.H."/>
            <person name="Lopes M.R."/>
            <person name="Hittinger C.T."/>
            <person name="Goeker M."/>
            <person name="Salamov A.A."/>
            <person name="Wisecaver J.H."/>
            <person name="Long T.M."/>
            <person name="Calvey C.H."/>
            <person name="Aerts A.L."/>
            <person name="Barry K.W."/>
            <person name="Choi C."/>
            <person name="Clum A."/>
            <person name="Coughlan A.Y."/>
            <person name="Deshpande S."/>
            <person name="Douglass A.P."/>
            <person name="Hanson S.J."/>
            <person name="Klenk H.-P."/>
            <person name="LaButti K.M."/>
            <person name="Lapidus A."/>
            <person name="Lindquist E.A."/>
            <person name="Lipzen A.M."/>
            <person name="Meier-Kolthoff J.P."/>
            <person name="Ohm R.A."/>
            <person name="Otillar R.P."/>
            <person name="Pangilinan J.L."/>
            <person name="Peng Y."/>
            <person name="Rokas A."/>
            <person name="Rosa C.A."/>
            <person name="Scheuner C."/>
            <person name="Sibirny A.A."/>
            <person name="Slot J.C."/>
            <person name="Stielow J.B."/>
            <person name="Sun H."/>
            <person name="Kurtzman C.P."/>
            <person name="Blackwell M."/>
            <person name="Grigoriev I.V."/>
            <person name="Jeffries T.W."/>
        </authorList>
    </citation>
    <scope>NUCLEOTIDE SEQUENCE [LARGE SCALE GENOMIC DNA]</scope>
    <source>
        <strain evidence="5">ATCC 18201 / CBS 1600 / BCRC 20928 / JCM 3617 / NBRC 0987 / NRRL Y-1542</strain>
        <strain evidence="3">NRRL Y-1542</strain>
    </source>
</reference>
<gene>
    <name evidence="2" type="ORF">BN1211_6040</name>
    <name evidence="3" type="ORF">CYBJADRAFT_126664</name>
</gene>
<dbReference type="STRING" id="983966.A0A0H5CA42"/>
<organism evidence="2 4">
    <name type="scientific">Cyberlindnera jadinii (strain ATCC 18201 / CBS 1600 / BCRC 20928 / JCM 3617 / NBRC 0987 / NRRL Y-1542)</name>
    <name type="common">Torula yeast</name>
    <name type="synonym">Candida utilis</name>
    <dbReference type="NCBI Taxonomy" id="983966"/>
    <lineage>
        <taxon>Eukaryota</taxon>
        <taxon>Fungi</taxon>
        <taxon>Dikarya</taxon>
        <taxon>Ascomycota</taxon>
        <taxon>Saccharomycotina</taxon>
        <taxon>Saccharomycetes</taxon>
        <taxon>Phaffomycetales</taxon>
        <taxon>Phaffomycetaceae</taxon>
        <taxon>Cyberlindnera</taxon>
    </lineage>
</organism>
<dbReference type="AlphaFoldDB" id="A0A0H5CA42"/>
<dbReference type="Gene3D" id="3.40.50.720">
    <property type="entry name" value="NAD(P)-binding Rossmann-like Domain"/>
    <property type="match status" value="1"/>
</dbReference>
<dbReference type="PANTHER" id="PTHR33303:SF2">
    <property type="entry name" value="COA-BINDING DOMAIN-CONTAINING PROTEIN"/>
    <property type="match status" value="1"/>
</dbReference>